<keyword evidence="1" id="KW-0732">Signal</keyword>
<evidence type="ECO:0000313" key="4">
    <source>
        <dbReference type="EMBL" id="MEP0866297.1"/>
    </source>
</evidence>
<accession>A0ABV0JSA1</accession>
<dbReference type="EMBL" id="JAMPKK010000041">
    <property type="protein sequence ID" value="MEP0866297.1"/>
    <property type="molecule type" value="Genomic_DNA"/>
</dbReference>
<organism evidence="4 5">
    <name type="scientific">Funiculus sociatus GB2-A5</name>
    <dbReference type="NCBI Taxonomy" id="2933946"/>
    <lineage>
        <taxon>Bacteria</taxon>
        <taxon>Bacillati</taxon>
        <taxon>Cyanobacteriota</taxon>
        <taxon>Cyanophyceae</taxon>
        <taxon>Coleofasciculales</taxon>
        <taxon>Coleofasciculaceae</taxon>
        <taxon>Funiculus</taxon>
    </lineage>
</organism>
<dbReference type="Gene3D" id="3.10.560.10">
    <property type="entry name" value="Outer membrane lipoprotein wza domain like"/>
    <property type="match status" value="3"/>
</dbReference>
<sequence length="489" mass="52664">MVDVGFSKQLTRGCASLMWATLTISYQSLTYAQVPGFQPNAPLAQPNASPVPAGAAYTLGGGDRLRIDIFEVPQFSGEYTVLADGTIYLPLIGTIPVEGRTVEQAANIISSKYFRFLKRPIITMSVLSPRPANIRVGGEVNRPGGFTIPLTAGVGTLPGLQYPSVTQAIELAEGVTLAADLRRVQVRRKTASGKDQVITLNLWELAQTGDRRQDLNLRDGDSIYVPTATTVNLAETRQLATTRFAPPLEKPRTVAVVGEVNRPGSYVVIGGKTTLEQRTLGIPSVTRAIDLAGGIKPLADVRRVQLRRLTKSGTEQLIDINLWQLLQTGDVTQDAILQDGDTIVVPTATVVNPAEVTELATTSFSPSIIKVSVVGEVKKPGVVEVAPNTTLNQALLTAGGFNDARADRKAVDLIRLNPDGTVSKSKVKIDLAQGINEQNNPLLRENDIIVVSRSGSAKTGDSVRTFLEPIEKVFTFFNIFSLFGILDRQ</sequence>
<dbReference type="PANTHER" id="PTHR33619">
    <property type="entry name" value="POLYSACCHARIDE EXPORT PROTEIN GFCE-RELATED"/>
    <property type="match status" value="1"/>
</dbReference>
<protein>
    <submittedName>
        <fullName evidence="4">SLBB domain-containing protein</fullName>
    </submittedName>
</protein>
<dbReference type="InterPro" id="IPR003715">
    <property type="entry name" value="Poly_export_N"/>
</dbReference>
<keyword evidence="5" id="KW-1185">Reference proteome</keyword>
<dbReference type="Proteomes" id="UP001442494">
    <property type="component" value="Unassembled WGS sequence"/>
</dbReference>
<gene>
    <name evidence="4" type="ORF">NDI37_17700</name>
</gene>
<dbReference type="InterPro" id="IPR049712">
    <property type="entry name" value="Poly_export"/>
</dbReference>
<evidence type="ECO:0000313" key="5">
    <source>
        <dbReference type="Proteomes" id="UP001442494"/>
    </source>
</evidence>
<comment type="caution">
    <text evidence="4">The sequence shown here is derived from an EMBL/GenBank/DDBJ whole genome shotgun (WGS) entry which is preliminary data.</text>
</comment>
<dbReference type="RefSeq" id="WP_190424602.1">
    <property type="nucleotide sequence ID" value="NZ_JAMPKK010000041.1"/>
</dbReference>
<feature type="domain" description="Soluble ligand binding" evidence="3">
    <location>
        <begin position="165"/>
        <end position="198"/>
    </location>
</feature>
<dbReference type="Pfam" id="PF10531">
    <property type="entry name" value="SLBB"/>
    <property type="match status" value="3"/>
</dbReference>
<evidence type="ECO:0000259" key="3">
    <source>
        <dbReference type="Pfam" id="PF10531"/>
    </source>
</evidence>
<dbReference type="Gene3D" id="3.30.1950.10">
    <property type="entry name" value="wza like domain"/>
    <property type="match status" value="1"/>
</dbReference>
<evidence type="ECO:0000256" key="1">
    <source>
        <dbReference type="ARBA" id="ARBA00022729"/>
    </source>
</evidence>
<proteinExistence type="predicted"/>
<feature type="domain" description="Soluble ligand binding" evidence="3">
    <location>
        <begin position="370"/>
        <end position="422"/>
    </location>
</feature>
<dbReference type="InterPro" id="IPR019554">
    <property type="entry name" value="Soluble_ligand-bd"/>
</dbReference>
<evidence type="ECO:0000259" key="2">
    <source>
        <dbReference type="Pfam" id="PF02563"/>
    </source>
</evidence>
<dbReference type="PANTHER" id="PTHR33619:SF3">
    <property type="entry name" value="POLYSACCHARIDE EXPORT PROTEIN GFCE-RELATED"/>
    <property type="match status" value="1"/>
</dbReference>
<reference evidence="4 5" key="1">
    <citation type="submission" date="2022-04" db="EMBL/GenBank/DDBJ databases">
        <title>Positive selection, recombination, and allopatry shape intraspecific diversity of widespread and dominant cyanobacteria.</title>
        <authorList>
            <person name="Wei J."/>
            <person name="Shu W."/>
            <person name="Hu C."/>
        </authorList>
    </citation>
    <scope>NUCLEOTIDE SEQUENCE [LARGE SCALE GENOMIC DNA]</scope>
    <source>
        <strain evidence="4 5">GB2-A5</strain>
    </source>
</reference>
<dbReference type="Pfam" id="PF02563">
    <property type="entry name" value="Poly_export"/>
    <property type="match status" value="1"/>
</dbReference>
<feature type="domain" description="Soluble ligand binding" evidence="3">
    <location>
        <begin position="285"/>
        <end position="318"/>
    </location>
</feature>
<name>A0ABV0JSA1_9CYAN</name>
<feature type="domain" description="Polysaccharide export protein N-terminal" evidence="2">
    <location>
        <begin position="52"/>
        <end position="126"/>
    </location>
</feature>